<keyword evidence="2" id="KW-1185">Reference proteome</keyword>
<dbReference type="Proteomes" id="UP000276776">
    <property type="component" value="Unassembled WGS sequence"/>
</dbReference>
<dbReference type="EMBL" id="UYYF01004561">
    <property type="protein sequence ID" value="VDN05442.1"/>
    <property type="molecule type" value="Genomic_DNA"/>
</dbReference>
<reference evidence="3" key="1">
    <citation type="submission" date="2016-04" db="UniProtKB">
        <authorList>
            <consortium name="WormBaseParasite"/>
        </authorList>
    </citation>
    <scope>IDENTIFICATION</scope>
</reference>
<dbReference type="PANTHER" id="PTHR13639">
    <property type="entry name" value="CYTOCHROME C OXIDASE ASSEMBLY FACTOR 4 HOMOLOG, MITOCHONDRIAL"/>
    <property type="match status" value="1"/>
</dbReference>
<gene>
    <name evidence="1" type="ORF">TCLT_LOCUS7933</name>
</gene>
<organism evidence="3">
    <name type="scientific">Thelazia callipaeda</name>
    <name type="common">Oriental eyeworm</name>
    <name type="synonym">Parasitic nematode</name>
    <dbReference type="NCBI Taxonomy" id="103827"/>
    <lineage>
        <taxon>Eukaryota</taxon>
        <taxon>Metazoa</taxon>
        <taxon>Ecdysozoa</taxon>
        <taxon>Nematoda</taxon>
        <taxon>Chromadorea</taxon>
        <taxon>Rhabditida</taxon>
        <taxon>Spirurina</taxon>
        <taxon>Spiruromorpha</taxon>
        <taxon>Thelazioidea</taxon>
        <taxon>Thelaziidae</taxon>
        <taxon>Thelazia</taxon>
    </lineage>
</organism>
<dbReference type="OrthoDB" id="5586401at2759"/>
<evidence type="ECO:0000313" key="3">
    <source>
        <dbReference type="WBParaSite" id="TCLT_0000794401-mRNA-1"/>
    </source>
</evidence>
<dbReference type="AlphaFoldDB" id="A0A0N5D4P0"/>
<dbReference type="STRING" id="103827.A0A0N5D4P0"/>
<dbReference type="InterPro" id="IPR039870">
    <property type="entry name" value="Coa4-like"/>
</dbReference>
<dbReference type="PANTHER" id="PTHR13639:SF2">
    <property type="entry name" value="CYTOCHROME C OXIDASE ASSEMBLY FACTOR 4 HOMOLOG, MITOCHONDRIAL"/>
    <property type="match status" value="1"/>
</dbReference>
<sequence length="66" mass="7966">MNAEKQEKEYDLIERSIRKTGCWKQHLACAECMADTKDWRECQEELRLLRECMLAYSKKKDSNDKH</sequence>
<proteinExistence type="predicted"/>
<evidence type="ECO:0000313" key="1">
    <source>
        <dbReference type="EMBL" id="VDN05442.1"/>
    </source>
</evidence>
<evidence type="ECO:0000313" key="2">
    <source>
        <dbReference type="Proteomes" id="UP000276776"/>
    </source>
</evidence>
<dbReference type="WBParaSite" id="TCLT_0000794401-mRNA-1">
    <property type="protein sequence ID" value="TCLT_0000794401-mRNA-1"/>
    <property type="gene ID" value="TCLT_0000794401"/>
</dbReference>
<protein>
    <submittedName>
        <fullName evidence="3">CHCH domain-containing protein</fullName>
    </submittedName>
</protein>
<dbReference type="GO" id="GO:0005758">
    <property type="term" value="C:mitochondrial intermembrane space"/>
    <property type="evidence" value="ECO:0007669"/>
    <property type="project" value="InterPro"/>
</dbReference>
<reference evidence="1 2" key="2">
    <citation type="submission" date="2018-11" db="EMBL/GenBank/DDBJ databases">
        <authorList>
            <consortium name="Pathogen Informatics"/>
        </authorList>
    </citation>
    <scope>NUCLEOTIDE SEQUENCE [LARGE SCALE GENOMIC DNA]</scope>
</reference>
<accession>A0A0N5D4P0</accession>
<dbReference type="OMA" id="RECMLAY"/>
<dbReference type="GO" id="GO:0033617">
    <property type="term" value="P:mitochondrial respiratory chain complex IV assembly"/>
    <property type="evidence" value="ECO:0007669"/>
    <property type="project" value="InterPro"/>
</dbReference>
<name>A0A0N5D4P0_THECL</name>